<dbReference type="InterPro" id="IPR005651">
    <property type="entry name" value="Trm112-like"/>
</dbReference>
<gene>
    <name evidence="1" type="ORF">RSDT_0744</name>
</gene>
<evidence type="ECO:0000313" key="1">
    <source>
        <dbReference type="EMBL" id="BAV92256.1"/>
    </source>
</evidence>
<keyword evidence="2" id="KW-1185">Reference proteome</keyword>
<dbReference type="KEGG" id="dtr:RSDT_0744"/>
<dbReference type="SUPFAM" id="SSF158997">
    <property type="entry name" value="Trm112p-like"/>
    <property type="match status" value="1"/>
</dbReference>
<dbReference type="AlphaFoldDB" id="A0A1J1E474"/>
<evidence type="ECO:0000313" key="2">
    <source>
        <dbReference type="Proteomes" id="UP000242645"/>
    </source>
</evidence>
<dbReference type="Pfam" id="PF03966">
    <property type="entry name" value="Trm112p"/>
    <property type="match status" value="1"/>
</dbReference>
<proteinExistence type="predicted"/>
<name>A0A1J1E474_9BACT</name>
<dbReference type="Proteomes" id="UP000242645">
    <property type="component" value="Chromosome"/>
</dbReference>
<dbReference type="EMBL" id="AP017368">
    <property type="protein sequence ID" value="BAV92256.1"/>
    <property type="molecule type" value="Genomic_DNA"/>
</dbReference>
<reference evidence="1 2" key="1">
    <citation type="journal article" date="2017" name="ISME J.">
        <title>Genome of 'Ca. Desulfovibrio trichonymphae', an H2-oxidizing bacterium in a tripartite symbiotic system within a protist cell in the termite gut.</title>
        <authorList>
            <person name="Kuwahara H."/>
            <person name="Yuki M."/>
            <person name="Izawa K."/>
            <person name="Ohkuma M."/>
            <person name="Hongoh Y."/>
        </authorList>
    </citation>
    <scope>NUCLEOTIDE SEQUENCE [LARGE SCALE GENOMIC DNA]</scope>
    <source>
        <strain evidence="1 2">Rs-N31</strain>
    </source>
</reference>
<protein>
    <submittedName>
        <fullName evidence="1">Uncharacterized protein</fullName>
    </submittedName>
</protein>
<accession>A0A1J1E474</accession>
<dbReference type="RefSeq" id="WP_096399767.1">
    <property type="nucleotide sequence ID" value="NZ_AP017368.1"/>
</dbReference>
<sequence length="72" mass="7739">MPINTEELLKILACPRCLGDLTALCRNGETVGFACAACQAVYPVVDEIPVMLIEEAVPRVAWDKGHPDAGKD</sequence>
<dbReference type="OrthoDB" id="9812205at2"/>
<organism evidence="1 2">
    <name type="scientific">Candidatus Desulfovibrio trichonymphae</name>
    <dbReference type="NCBI Taxonomy" id="1725232"/>
    <lineage>
        <taxon>Bacteria</taxon>
        <taxon>Pseudomonadati</taxon>
        <taxon>Thermodesulfobacteriota</taxon>
        <taxon>Desulfovibrionia</taxon>
        <taxon>Desulfovibrionales</taxon>
        <taxon>Desulfovibrionaceae</taxon>
        <taxon>Desulfovibrio</taxon>
    </lineage>
</organism>
<dbReference type="Gene3D" id="2.20.25.10">
    <property type="match status" value="1"/>
</dbReference>